<sequence>MPPFFFKTNKKGNADVNYKVLMYHVLSWLKRTLPRYNYAFTHDGNRHKRPKTWMSSVLSPHPT</sequence>
<organism evidence="1">
    <name type="scientific">Lepeophtheirus salmonis</name>
    <name type="common">Salmon louse</name>
    <name type="synonym">Caligus salmonis</name>
    <dbReference type="NCBI Taxonomy" id="72036"/>
    <lineage>
        <taxon>Eukaryota</taxon>
        <taxon>Metazoa</taxon>
        <taxon>Ecdysozoa</taxon>
        <taxon>Arthropoda</taxon>
        <taxon>Crustacea</taxon>
        <taxon>Multicrustacea</taxon>
        <taxon>Hexanauplia</taxon>
        <taxon>Copepoda</taxon>
        <taxon>Siphonostomatoida</taxon>
        <taxon>Caligidae</taxon>
        <taxon>Lepeophtheirus</taxon>
    </lineage>
</organism>
<dbReference type="EMBL" id="HACA01032814">
    <property type="protein sequence ID" value="CDW50175.1"/>
    <property type="molecule type" value="Transcribed_RNA"/>
</dbReference>
<protein>
    <submittedName>
        <fullName evidence="1">Uncharacterized protein</fullName>
    </submittedName>
</protein>
<reference evidence="1" key="1">
    <citation type="submission" date="2014-05" db="EMBL/GenBank/DDBJ databases">
        <authorList>
            <person name="Chronopoulou M."/>
        </authorList>
    </citation>
    <scope>NUCLEOTIDE SEQUENCE</scope>
    <source>
        <tissue evidence="1">Whole organism</tissue>
    </source>
</reference>
<dbReference type="AlphaFoldDB" id="A0A0K2VIK4"/>
<evidence type="ECO:0000313" key="1">
    <source>
        <dbReference type="EMBL" id="CDW50175.1"/>
    </source>
</evidence>
<accession>A0A0K2VIK4</accession>
<proteinExistence type="predicted"/>
<name>A0A0K2VIK4_LEPSM</name>